<dbReference type="PANTHER" id="PTHR38700:SF1">
    <property type="entry name" value="PH DOMAIN-CONTAINING PROTEIN"/>
    <property type="match status" value="1"/>
</dbReference>
<organism evidence="2 3">
    <name type="scientific">Talaromyces marneffei (strain ATCC 18224 / CBS 334.59 / QM 7333)</name>
    <name type="common">Penicillium marneffei</name>
    <dbReference type="NCBI Taxonomy" id="441960"/>
    <lineage>
        <taxon>Eukaryota</taxon>
        <taxon>Fungi</taxon>
        <taxon>Dikarya</taxon>
        <taxon>Ascomycota</taxon>
        <taxon>Pezizomycotina</taxon>
        <taxon>Eurotiomycetes</taxon>
        <taxon>Eurotiomycetidae</taxon>
        <taxon>Eurotiales</taxon>
        <taxon>Trichocomaceae</taxon>
        <taxon>Talaromyces</taxon>
        <taxon>Talaromyces sect. Talaromyces</taxon>
    </lineage>
</organism>
<reference evidence="3" key="1">
    <citation type="journal article" date="2015" name="Genome Announc.">
        <title>Genome sequence of the AIDS-associated pathogen Penicillium marneffei (ATCC18224) and its near taxonomic relative Talaromyces stipitatus (ATCC10500).</title>
        <authorList>
            <person name="Nierman W.C."/>
            <person name="Fedorova-Abrams N.D."/>
            <person name="Andrianopoulos A."/>
        </authorList>
    </citation>
    <scope>NUCLEOTIDE SEQUENCE [LARGE SCALE GENOMIC DNA]</scope>
    <source>
        <strain evidence="3">ATCC 18224 / CBS 334.59 / QM 7333</strain>
    </source>
</reference>
<proteinExistence type="predicted"/>
<dbReference type="OrthoDB" id="6235964at2759"/>
<feature type="region of interest" description="Disordered" evidence="1">
    <location>
        <begin position="529"/>
        <end position="681"/>
    </location>
</feature>
<evidence type="ECO:0000313" key="2">
    <source>
        <dbReference type="EMBL" id="EEA24131.1"/>
    </source>
</evidence>
<dbReference type="Gene3D" id="2.30.29.30">
    <property type="entry name" value="Pleckstrin-homology domain (PH domain)/Phosphotyrosine-binding domain (PTB)"/>
    <property type="match status" value="1"/>
</dbReference>
<feature type="region of interest" description="Disordered" evidence="1">
    <location>
        <begin position="714"/>
        <end position="743"/>
    </location>
</feature>
<dbReference type="EMBL" id="DS995901">
    <property type="protein sequence ID" value="EEA24131.1"/>
    <property type="molecule type" value="Genomic_DNA"/>
</dbReference>
<protein>
    <recommendedName>
        <fullName evidence="4">PH domain-containing protein</fullName>
    </recommendedName>
</protein>
<dbReference type="PANTHER" id="PTHR38700">
    <property type="entry name" value="YALI0E22418P"/>
    <property type="match status" value="1"/>
</dbReference>
<feature type="compositionally biased region" description="Low complexity" evidence="1">
    <location>
        <begin position="29"/>
        <end position="43"/>
    </location>
</feature>
<dbReference type="VEuPathDB" id="FungiDB:PMAA_081410"/>
<evidence type="ECO:0008006" key="4">
    <source>
        <dbReference type="Google" id="ProtNLM"/>
    </source>
</evidence>
<feature type="compositionally biased region" description="Low complexity" evidence="1">
    <location>
        <begin position="81"/>
        <end position="91"/>
    </location>
</feature>
<feature type="compositionally biased region" description="Polar residues" evidence="1">
    <location>
        <begin position="458"/>
        <end position="477"/>
    </location>
</feature>
<dbReference type="AlphaFoldDB" id="B6QF96"/>
<feature type="region of interest" description="Disordered" evidence="1">
    <location>
        <begin position="1"/>
        <end position="113"/>
    </location>
</feature>
<evidence type="ECO:0000313" key="3">
    <source>
        <dbReference type="Proteomes" id="UP000001294"/>
    </source>
</evidence>
<dbReference type="InterPro" id="IPR011993">
    <property type="entry name" value="PH-like_dom_sf"/>
</dbReference>
<dbReference type="PhylomeDB" id="B6QF96"/>
<keyword evidence="3" id="KW-1185">Reference proteome</keyword>
<dbReference type="Gene3D" id="3.10.20.90">
    <property type="entry name" value="Phosphatidylinositol 3-kinase Catalytic Subunit, Chain A, domain 1"/>
    <property type="match status" value="1"/>
</dbReference>
<gene>
    <name evidence="2" type="ORF">PMAA_081410</name>
</gene>
<feature type="compositionally biased region" description="Polar residues" evidence="1">
    <location>
        <begin position="728"/>
        <end position="737"/>
    </location>
</feature>
<sequence>MSSPPEASGAPTGTAPKFSRYRSVRRAAAEAAGEAPPAKPANETIARSMSRYRRPKMAAISPATNCPPVPSLPTSVQAHQTVTKTVEETVTPLTGASPCSEKIQNPFSDHDDELSEVERARMREEAMRKLTMAERLKAPAVLPQARQDGHSPSRAAKEKETEQKEGAGPSRRTSWKDRLGLSHYRRVGSDSHGESTQNSSNSSSSNTMALPAPGIDAPISAVNAGERRVLVNCKSSSLKLPVTPTTRAKDIIFSAANCFSERFDPRNAVIVESFSSLGLERPLRRYEHVRDVLNSWATDDTNVLIISDPPFDGATQKLELQAAPSTAPKDAKFYLYHSSKPGKWDKRYITVRTDGQVVLSKKSDAKEAKDFTNVCHLSDFDIYTPTSRQLAKIIKPPKKICFAIKSQQKSSMFLSTENFLRYFATSDPTIGQNFYDAVHSWRTWYLVHVLEVGKANETANATGSAPMSREGPNSPSSRHQRHVSTDSIPYQLGSFKPLIDFGRNAEPIAPVPENAVDESNASSRDMFLRKKKARDHAPPPSSFPVHLPPLQTQKESLSPQDDDSTFSPDSLLGRTYSQRQAVQRAREARDGNESGPFISHGLLKNLSPTSTDQASSVSTPFSNPSSRGNSLSNTVRSHHRPAEGFSHSRSNSVRKAKPLVDLTPTYREPPQHARKGHGVKIDSGVPLVEAATGPEPIPGVPNIPPATTWRREEAAPAPALPGHRRANTMKSQHQAHTPISDPFASPSDAAAFIPNGLVALSANIPSAQAGSGVGRGIATGDRHATRPLLDISPQSPFAEGSLLRNIEKL</sequence>
<feature type="region of interest" description="Disordered" evidence="1">
    <location>
        <begin position="134"/>
        <end position="212"/>
    </location>
</feature>
<feature type="region of interest" description="Disordered" evidence="1">
    <location>
        <begin position="458"/>
        <end position="487"/>
    </location>
</feature>
<dbReference type="STRING" id="441960.B6QF96"/>
<feature type="compositionally biased region" description="Basic and acidic residues" evidence="1">
    <location>
        <begin position="147"/>
        <end position="165"/>
    </location>
</feature>
<feature type="compositionally biased region" description="Low complexity" evidence="1">
    <location>
        <begin position="615"/>
        <end position="626"/>
    </location>
</feature>
<evidence type="ECO:0000256" key="1">
    <source>
        <dbReference type="SAM" id="MobiDB-lite"/>
    </source>
</evidence>
<dbReference type="Proteomes" id="UP000001294">
    <property type="component" value="Unassembled WGS sequence"/>
</dbReference>
<dbReference type="SUPFAM" id="SSF54236">
    <property type="entry name" value="Ubiquitin-like"/>
    <property type="match status" value="1"/>
</dbReference>
<name>B6QF96_TALMQ</name>
<accession>B6QF96</accession>
<dbReference type="HOGENOM" id="CLU_012320_2_0_1"/>
<dbReference type="InterPro" id="IPR029071">
    <property type="entry name" value="Ubiquitin-like_domsf"/>
</dbReference>